<sequence>MDCAPQGGVCAASRNIHYTHFRAVCDKPRLVLQNQTSHSDRARDLQDDHWRRSIGTFSLAEITARGGVRVRAVSWAGRPPSEGTRCCRLPAAPPSPCSAAS</sequence>
<name>A0A9N7V675_PLEPL</name>
<dbReference type="Proteomes" id="UP001153269">
    <property type="component" value="Unassembled WGS sequence"/>
</dbReference>
<protein>
    <submittedName>
        <fullName evidence="1">Uncharacterized protein</fullName>
    </submittedName>
</protein>
<dbReference type="AlphaFoldDB" id="A0A9N7V675"/>
<comment type="caution">
    <text evidence="1">The sequence shown here is derived from an EMBL/GenBank/DDBJ whole genome shotgun (WGS) entry which is preliminary data.</text>
</comment>
<organism evidence="1 2">
    <name type="scientific">Pleuronectes platessa</name>
    <name type="common">European plaice</name>
    <dbReference type="NCBI Taxonomy" id="8262"/>
    <lineage>
        <taxon>Eukaryota</taxon>
        <taxon>Metazoa</taxon>
        <taxon>Chordata</taxon>
        <taxon>Craniata</taxon>
        <taxon>Vertebrata</taxon>
        <taxon>Euteleostomi</taxon>
        <taxon>Actinopterygii</taxon>
        <taxon>Neopterygii</taxon>
        <taxon>Teleostei</taxon>
        <taxon>Neoteleostei</taxon>
        <taxon>Acanthomorphata</taxon>
        <taxon>Carangaria</taxon>
        <taxon>Pleuronectiformes</taxon>
        <taxon>Pleuronectoidei</taxon>
        <taxon>Pleuronectidae</taxon>
        <taxon>Pleuronectes</taxon>
    </lineage>
</organism>
<evidence type="ECO:0000313" key="1">
    <source>
        <dbReference type="EMBL" id="CAB1442862.1"/>
    </source>
</evidence>
<evidence type="ECO:0000313" key="2">
    <source>
        <dbReference type="Proteomes" id="UP001153269"/>
    </source>
</evidence>
<proteinExistence type="predicted"/>
<accession>A0A9N7V675</accession>
<gene>
    <name evidence="1" type="ORF">PLEPLA_LOCUS30581</name>
</gene>
<keyword evidence="2" id="KW-1185">Reference proteome</keyword>
<reference evidence="1" key="1">
    <citation type="submission" date="2020-03" db="EMBL/GenBank/DDBJ databases">
        <authorList>
            <person name="Weist P."/>
        </authorList>
    </citation>
    <scope>NUCLEOTIDE SEQUENCE</scope>
</reference>
<dbReference type="EMBL" id="CADEAL010002935">
    <property type="protein sequence ID" value="CAB1442862.1"/>
    <property type="molecule type" value="Genomic_DNA"/>
</dbReference>